<protein>
    <submittedName>
        <fullName evidence="1">Uncharacterized protein</fullName>
    </submittedName>
</protein>
<proteinExistence type="predicted"/>
<evidence type="ECO:0000313" key="1">
    <source>
        <dbReference type="EMBL" id="KAG8542255.1"/>
    </source>
</evidence>
<name>A0AAV6Z4L4_ENGPU</name>
<evidence type="ECO:0000313" key="2">
    <source>
        <dbReference type="Proteomes" id="UP000824782"/>
    </source>
</evidence>
<comment type="caution">
    <text evidence="1">The sequence shown here is derived from an EMBL/GenBank/DDBJ whole genome shotgun (WGS) entry which is preliminary data.</text>
</comment>
<keyword evidence="2" id="KW-1185">Reference proteome</keyword>
<gene>
    <name evidence="1" type="ORF">GDO81_027126</name>
</gene>
<organism evidence="1 2">
    <name type="scientific">Engystomops pustulosus</name>
    <name type="common">Tungara frog</name>
    <name type="synonym">Physalaemus pustulosus</name>
    <dbReference type="NCBI Taxonomy" id="76066"/>
    <lineage>
        <taxon>Eukaryota</taxon>
        <taxon>Metazoa</taxon>
        <taxon>Chordata</taxon>
        <taxon>Craniata</taxon>
        <taxon>Vertebrata</taxon>
        <taxon>Euteleostomi</taxon>
        <taxon>Amphibia</taxon>
        <taxon>Batrachia</taxon>
        <taxon>Anura</taxon>
        <taxon>Neobatrachia</taxon>
        <taxon>Hyloidea</taxon>
        <taxon>Leptodactylidae</taxon>
        <taxon>Leiuperinae</taxon>
        <taxon>Engystomops</taxon>
    </lineage>
</organism>
<dbReference type="EMBL" id="WNYA01005353">
    <property type="protein sequence ID" value="KAG8542255.1"/>
    <property type="molecule type" value="Genomic_DNA"/>
</dbReference>
<accession>A0AAV6Z4L4</accession>
<reference evidence="1" key="1">
    <citation type="thesis" date="2020" institute="ProQuest LLC" country="789 East Eisenhower Parkway, Ann Arbor, MI, USA">
        <title>Comparative Genomics and Chromosome Evolution.</title>
        <authorList>
            <person name="Mudd A.B."/>
        </authorList>
    </citation>
    <scope>NUCLEOTIDE SEQUENCE</scope>
    <source>
        <strain evidence="1">237g6f4</strain>
        <tissue evidence="1">Blood</tissue>
    </source>
</reference>
<sequence>MDFITNLPPSSGITVIWVVINSFSKMSHFFLCKICHLLHVLPASSSVTSSVSMDFPSTSSLTEGFSSFLNSGVPSATNFK</sequence>
<dbReference type="Proteomes" id="UP000824782">
    <property type="component" value="Unassembled WGS sequence"/>
</dbReference>
<dbReference type="AlphaFoldDB" id="A0AAV6Z4L4"/>